<gene>
    <name evidence="6" type="ORF">NDN08_000689</name>
</gene>
<dbReference type="Gene3D" id="3.40.5.120">
    <property type="match status" value="2"/>
</dbReference>
<organism evidence="6 7">
    <name type="scientific">Rhodosorus marinus</name>
    <dbReference type="NCBI Taxonomy" id="101924"/>
    <lineage>
        <taxon>Eukaryota</taxon>
        <taxon>Rhodophyta</taxon>
        <taxon>Stylonematophyceae</taxon>
        <taxon>Stylonematales</taxon>
        <taxon>Stylonemataceae</taxon>
        <taxon>Rhodosorus</taxon>
    </lineage>
</organism>
<evidence type="ECO:0000259" key="5">
    <source>
        <dbReference type="Pfam" id="PF07533"/>
    </source>
</evidence>
<comment type="caution">
    <text evidence="6">The sequence shown here is derived from an EMBL/GenBank/DDBJ whole genome shotgun (WGS) entry which is preliminary data.</text>
</comment>
<evidence type="ECO:0000256" key="2">
    <source>
        <dbReference type="ARBA" id="ARBA00023015"/>
    </source>
</evidence>
<reference evidence="6 7" key="1">
    <citation type="journal article" date="2023" name="Nat. Commun.">
        <title>Origin of minicircular mitochondrial genomes in red algae.</title>
        <authorList>
            <person name="Lee Y."/>
            <person name="Cho C.H."/>
            <person name="Lee Y.M."/>
            <person name="Park S.I."/>
            <person name="Yang J.H."/>
            <person name="West J.A."/>
            <person name="Bhattacharya D."/>
            <person name="Yoon H.S."/>
        </authorList>
    </citation>
    <scope>NUCLEOTIDE SEQUENCE [LARGE SCALE GENOMIC DNA]</scope>
    <source>
        <strain evidence="6 7">CCMP1338</strain>
        <tissue evidence="6">Whole cell</tissue>
    </source>
</reference>
<dbReference type="InterPro" id="IPR037259">
    <property type="entry name" value="BRK_sf"/>
</dbReference>
<name>A0AAV8USU4_9RHOD</name>
<dbReference type="Proteomes" id="UP001157974">
    <property type="component" value="Unassembled WGS sequence"/>
</dbReference>
<dbReference type="SUPFAM" id="SSF160481">
    <property type="entry name" value="BRK domain-like"/>
    <property type="match status" value="2"/>
</dbReference>
<dbReference type="GO" id="GO:0005634">
    <property type="term" value="C:nucleus"/>
    <property type="evidence" value="ECO:0007669"/>
    <property type="project" value="UniProtKB-SubCell"/>
</dbReference>
<dbReference type="InterPro" id="IPR006576">
    <property type="entry name" value="BRK_domain"/>
</dbReference>
<comment type="subcellular location">
    <subcellularLocation>
        <location evidence="1">Nucleus</location>
    </subcellularLocation>
</comment>
<dbReference type="Pfam" id="PF07533">
    <property type="entry name" value="BRK"/>
    <property type="match status" value="2"/>
</dbReference>
<keyword evidence="2" id="KW-0805">Transcription regulation</keyword>
<feature type="domain" description="BRK" evidence="5">
    <location>
        <begin position="78"/>
        <end position="111"/>
    </location>
</feature>
<evidence type="ECO:0000256" key="3">
    <source>
        <dbReference type="ARBA" id="ARBA00023163"/>
    </source>
</evidence>
<accession>A0AAV8USU4</accession>
<keyword evidence="4" id="KW-0539">Nucleus</keyword>
<proteinExistence type="predicted"/>
<evidence type="ECO:0000256" key="1">
    <source>
        <dbReference type="ARBA" id="ARBA00004123"/>
    </source>
</evidence>
<keyword evidence="7" id="KW-1185">Reference proteome</keyword>
<protein>
    <recommendedName>
        <fullName evidence="5">BRK domain-containing protein</fullName>
    </recommendedName>
</protein>
<dbReference type="EMBL" id="JAMWBK010000006">
    <property type="protein sequence ID" value="KAJ8904162.1"/>
    <property type="molecule type" value="Genomic_DNA"/>
</dbReference>
<evidence type="ECO:0000256" key="4">
    <source>
        <dbReference type="ARBA" id="ARBA00023242"/>
    </source>
</evidence>
<sequence length="243" mass="27135">MTVYGDLSPAESVRHVTIWNRLECRKIAGNAAPLRRNLERYLERHPECEVYDGQDKMLGTATSGIDPKTGATIIFRNEHVPIWHKSELRKVTGNAAPLRKNLASYLAKHPECEEYIGQDKGVTRKSASGDYELEMATTSELPPVHPQTEVHQEKPWQMQENFTNSIPIPGSTNGVQQDQDMHMESFGTLSNSHDIAMLLNSPFTRSFDYDSVAIAHFDHPSPSMFLNSPPNATMMPSSAVNAS</sequence>
<evidence type="ECO:0000313" key="6">
    <source>
        <dbReference type="EMBL" id="KAJ8904162.1"/>
    </source>
</evidence>
<keyword evidence="3" id="KW-0804">Transcription</keyword>
<evidence type="ECO:0000313" key="7">
    <source>
        <dbReference type="Proteomes" id="UP001157974"/>
    </source>
</evidence>
<dbReference type="AlphaFoldDB" id="A0AAV8USU4"/>
<feature type="domain" description="BRK" evidence="5">
    <location>
        <begin position="13"/>
        <end position="50"/>
    </location>
</feature>